<organism evidence="13 14">
    <name type="scientific">Granulicella rosea</name>
    <dbReference type="NCBI Taxonomy" id="474952"/>
    <lineage>
        <taxon>Bacteria</taxon>
        <taxon>Pseudomonadati</taxon>
        <taxon>Acidobacteriota</taxon>
        <taxon>Terriglobia</taxon>
        <taxon>Terriglobales</taxon>
        <taxon>Acidobacteriaceae</taxon>
        <taxon>Granulicella</taxon>
    </lineage>
</organism>
<dbReference type="SUPFAM" id="SSF52141">
    <property type="entry name" value="Uracil-DNA glycosylase-like"/>
    <property type="match status" value="1"/>
</dbReference>
<dbReference type="InterPro" id="IPR005273">
    <property type="entry name" value="Ura-DNA_glyco_family4"/>
</dbReference>
<comment type="catalytic activity">
    <reaction evidence="1">
        <text>Hydrolyzes single-stranded DNA or mismatched double-stranded DNA and polynucleotides, releasing free uracil.</text>
        <dbReference type="EC" id="3.2.2.27"/>
    </reaction>
</comment>
<evidence type="ECO:0000256" key="1">
    <source>
        <dbReference type="ARBA" id="ARBA00001400"/>
    </source>
</evidence>
<keyword evidence="11" id="KW-0234">DNA repair</keyword>
<dbReference type="RefSeq" id="WP_245817809.1">
    <property type="nucleotide sequence ID" value="NZ_FZOU01000001.1"/>
</dbReference>
<protein>
    <recommendedName>
        <fullName evidence="4">Type-4 uracil-DNA glycosylase</fullName>
        <ecNumber evidence="3">3.2.2.27</ecNumber>
    </recommendedName>
</protein>
<dbReference type="SMART" id="SM00987">
    <property type="entry name" value="UreE_C"/>
    <property type="match status" value="1"/>
</dbReference>
<evidence type="ECO:0000256" key="6">
    <source>
        <dbReference type="ARBA" id="ARBA00022723"/>
    </source>
</evidence>
<dbReference type="AlphaFoldDB" id="A0A239EIY3"/>
<dbReference type="PANTHER" id="PTHR33693:SF1">
    <property type="entry name" value="TYPE-4 URACIL-DNA GLYCOSYLASE"/>
    <property type="match status" value="1"/>
</dbReference>
<dbReference type="PANTHER" id="PTHR33693">
    <property type="entry name" value="TYPE-5 URACIL-DNA GLYCOSYLASE"/>
    <property type="match status" value="1"/>
</dbReference>
<evidence type="ECO:0000256" key="9">
    <source>
        <dbReference type="ARBA" id="ARBA00023004"/>
    </source>
</evidence>
<keyword evidence="6" id="KW-0479">Metal-binding</keyword>
<sequence length="302" mass="32085">MPADPDLKQHPVLSYLEYFRDMGIYDFYRDGDPVPIADPPKGVRAAAPAARPVEVRAVAAAPAARVASVEPPPIAKPVSIAASASPVESTIPRPVSFNVLAPLPAAPVPAGEKAAALEAIRLDIGDCTRCPLAYAGRHKIVFADGDPNARLMFVGEGPGADEDASGIPFVGKAGQLLNNMIQAMGVKREEVYIANIVKCRPPANRQPEPVEANTCSPFLLRQIDVVQPRVIVALGATAATYLLGVRQSLASLRGSWRDVRGAKAIVTYHPAFLLRDPAKKGEAWKDLQLVMAELGLTGPKRG</sequence>
<dbReference type="Pfam" id="PF03167">
    <property type="entry name" value="UDG"/>
    <property type="match status" value="1"/>
</dbReference>
<accession>A0A239EIY3</accession>
<keyword evidence="8" id="KW-0378">Hydrolase</keyword>
<evidence type="ECO:0000256" key="2">
    <source>
        <dbReference type="ARBA" id="ARBA00006521"/>
    </source>
</evidence>
<proteinExistence type="inferred from homology"/>
<dbReference type="CDD" id="cd10030">
    <property type="entry name" value="UDG-F4_TTUDGA_SPO1dp_like"/>
    <property type="match status" value="1"/>
</dbReference>
<evidence type="ECO:0000256" key="4">
    <source>
        <dbReference type="ARBA" id="ARBA00019403"/>
    </source>
</evidence>
<evidence type="ECO:0000256" key="7">
    <source>
        <dbReference type="ARBA" id="ARBA00022763"/>
    </source>
</evidence>
<keyword evidence="14" id="KW-1185">Reference proteome</keyword>
<evidence type="ECO:0000259" key="12">
    <source>
        <dbReference type="SMART" id="SM00986"/>
    </source>
</evidence>
<evidence type="ECO:0000256" key="3">
    <source>
        <dbReference type="ARBA" id="ARBA00012030"/>
    </source>
</evidence>
<gene>
    <name evidence="13" type="ORF">SAMN05421770_101979</name>
</gene>
<keyword evidence="10" id="KW-0411">Iron-sulfur</keyword>
<comment type="similarity">
    <text evidence="2">Belongs to the uracil-DNA glycosylase (UDG) superfamily. Type 4 (UDGa) family.</text>
</comment>
<dbReference type="EC" id="3.2.2.27" evidence="3"/>
<feature type="domain" description="Uracil-DNA glycosylase-like" evidence="12">
    <location>
        <begin position="142"/>
        <end position="288"/>
    </location>
</feature>
<dbReference type="NCBIfam" id="TIGR00758">
    <property type="entry name" value="UDG_fam4"/>
    <property type="match status" value="1"/>
</dbReference>
<evidence type="ECO:0000256" key="11">
    <source>
        <dbReference type="ARBA" id="ARBA00023204"/>
    </source>
</evidence>
<dbReference type="EMBL" id="FZOU01000001">
    <property type="protein sequence ID" value="SNS43983.1"/>
    <property type="molecule type" value="Genomic_DNA"/>
</dbReference>
<dbReference type="GO" id="GO:0006281">
    <property type="term" value="P:DNA repair"/>
    <property type="evidence" value="ECO:0007669"/>
    <property type="project" value="UniProtKB-KW"/>
</dbReference>
<dbReference type="SMART" id="SM00986">
    <property type="entry name" value="UDG"/>
    <property type="match status" value="1"/>
</dbReference>
<dbReference type="GO" id="GO:0004844">
    <property type="term" value="F:uracil DNA N-glycosylase activity"/>
    <property type="evidence" value="ECO:0007669"/>
    <property type="project" value="UniProtKB-EC"/>
</dbReference>
<keyword evidence="7" id="KW-0227">DNA damage</keyword>
<dbReference type="InterPro" id="IPR036895">
    <property type="entry name" value="Uracil-DNA_glycosylase-like_sf"/>
</dbReference>
<evidence type="ECO:0000313" key="14">
    <source>
        <dbReference type="Proteomes" id="UP000198356"/>
    </source>
</evidence>
<reference evidence="13 14" key="1">
    <citation type="submission" date="2017-06" db="EMBL/GenBank/DDBJ databases">
        <authorList>
            <person name="Kim H.J."/>
            <person name="Triplett B.A."/>
        </authorList>
    </citation>
    <scope>NUCLEOTIDE SEQUENCE [LARGE SCALE GENOMIC DNA]</scope>
    <source>
        <strain evidence="13 14">DSM 18704</strain>
    </source>
</reference>
<dbReference type="Proteomes" id="UP000198356">
    <property type="component" value="Unassembled WGS sequence"/>
</dbReference>
<dbReference type="InterPro" id="IPR051536">
    <property type="entry name" value="UDG_Type-4/5"/>
</dbReference>
<evidence type="ECO:0000313" key="13">
    <source>
        <dbReference type="EMBL" id="SNS43983.1"/>
    </source>
</evidence>
<dbReference type="GO" id="GO:0051539">
    <property type="term" value="F:4 iron, 4 sulfur cluster binding"/>
    <property type="evidence" value="ECO:0007669"/>
    <property type="project" value="UniProtKB-KW"/>
</dbReference>
<keyword evidence="9" id="KW-0408">Iron</keyword>
<evidence type="ECO:0000256" key="10">
    <source>
        <dbReference type="ARBA" id="ARBA00023014"/>
    </source>
</evidence>
<keyword evidence="5" id="KW-0004">4Fe-4S</keyword>
<dbReference type="GO" id="GO:0046872">
    <property type="term" value="F:metal ion binding"/>
    <property type="evidence" value="ECO:0007669"/>
    <property type="project" value="UniProtKB-KW"/>
</dbReference>
<evidence type="ECO:0000256" key="8">
    <source>
        <dbReference type="ARBA" id="ARBA00022801"/>
    </source>
</evidence>
<evidence type="ECO:0000256" key="5">
    <source>
        <dbReference type="ARBA" id="ARBA00022485"/>
    </source>
</evidence>
<dbReference type="InterPro" id="IPR005122">
    <property type="entry name" value="Uracil-DNA_glycosylase-like"/>
</dbReference>
<name>A0A239EIY3_9BACT</name>
<dbReference type="Gene3D" id="3.40.470.10">
    <property type="entry name" value="Uracil-DNA glycosylase-like domain"/>
    <property type="match status" value="1"/>
</dbReference>